<protein>
    <submittedName>
        <fullName evidence="4">Putative transposase DNA-binding domain-containing protein</fullName>
    </submittedName>
</protein>
<dbReference type="GO" id="GO:0003677">
    <property type="term" value="F:DNA binding"/>
    <property type="evidence" value="ECO:0007669"/>
    <property type="project" value="UniProtKB-KW"/>
</dbReference>
<dbReference type="Proteomes" id="UP000183561">
    <property type="component" value="Unassembled WGS sequence"/>
</dbReference>
<organism evidence="4 5">
    <name type="scientific">Rhodococcus koreensis</name>
    <dbReference type="NCBI Taxonomy" id="99653"/>
    <lineage>
        <taxon>Bacteria</taxon>
        <taxon>Bacillati</taxon>
        <taxon>Actinomycetota</taxon>
        <taxon>Actinomycetes</taxon>
        <taxon>Mycobacteriales</taxon>
        <taxon>Nocardiaceae</taxon>
        <taxon>Rhodococcus</taxon>
    </lineage>
</organism>
<dbReference type="EMBL" id="FNSV01000005">
    <property type="protein sequence ID" value="SEB92482.1"/>
    <property type="molecule type" value="Genomic_DNA"/>
</dbReference>
<feature type="region of interest" description="Disordered" evidence="2">
    <location>
        <begin position="538"/>
        <end position="631"/>
    </location>
</feature>
<proteinExistence type="predicted"/>
<name>A0A1H4NCU8_9NOCA</name>
<evidence type="ECO:0000256" key="1">
    <source>
        <dbReference type="ARBA" id="ARBA00023125"/>
    </source>
</evidence>
<evidence type="ECO:0000313" key="4">
    <source>
        <dbReference type="EMBL" id="SEB92482.1"/>
    </source>
</evidence>
<keyword evidence="5" id="KW-1185">Reference proteome</keyword>
<dbReference type="AlphaFoldDB" id="A0A1H4NCU8"/>
<sequence length="631" mass="67242">MLMGGSMNDVTAVPASLSGPFSGRCGRHSINDGVCTMPRQFAFTTRAHVAVDDATGEPIGLDDVDTRVGWLLDLITTAGGQLASRLWQPATFDVLAAGRDHQDRRLPAQGHVAAARLGWNPHYPDGIYVPSRVTRVVAAQVMATLRTLAYRDTAITALSEGFDPATGRIAPTTAAADCVPMGFARGVRRQLVAHAGHTDDGAPADRLRITDVQGPPQTSAMARLSAADRQLAQITAAGRELVLTVKLPTCPAPAGRAQWRRVRLTAAIPGHLHGRAITDWHLPTLVLDRKGLLWRCAATELVPDCDLGSATVAVGVDWSPSTLGAAAITTENSDGLSSDYRGFAYDDRGLGTKLARLQTEGQMLHRKAARLEKLAATAPPEVRTRLEAKIAVLDAHREAVGVKRGKINRELAFHFGRQVTEYAEAAGAEMIAVEDLTTLETRGHGRVNNNRAAQSARRKAVAALAHTAAGVGVAVVSVPARGSSALCPGCDAPLVRPGGYHTAWCPRCRVGGNRDHVAGVNLAKRALLGRNKVARRRGQLPTIRVAEHAPVRKSRDKTSPTPSRPRHRRVRHSLPTTPQQVGVTPKHHVPAPQASVWDTVKPAPPHGDAGSRDTRTSPTPATPVAESMRST</sequence>
<reference evidence="5" key="1">
    <citation type="submission" date="2016-10" db="EMBL/GenBank/DDBJ databases">
        <authorList>
            <person name="Varghese N."/>
            <person name="Submissions S."/>
        </authorList>
    </citation>
    <scope>NUCLEOTIDE SEQUENCE [LARGE SCALE GENOMIC DNA]</scope>
    <source>
        <strain evidence="5">DSM 44498</strain>
    </source>
</reference>
<keyword evidence="1 4" id="KW-0238">DNA-binding</keyword>
<dbReference type="InterPro" id="IPR010095">
    <property type="entry name" value="Cas12f1-like_TNB"/>
</dbReference>
<gene>
    <name evidence="4" type="ORF">SAMN04490239_2204</name>
</gene>
<dbReference type="Pfam" id="PF07282">
    <property type="entry name" value="Cas12f1-like_TNB"/>
    <property type="match status" value="1"/>
</dbReference>
<evidence type="ECO:0000256" key="2">
    <source>
        <dbReference type="SAM" id="MobiDB-lite"/>
    </source>
</evidence>
<accession>A0A1H4NCU8</accession>
<evidence type="ECO:0000259" key="3">
    <source>
        <dbReference type="Pfam" id="PF07282"/>
    </source>
</evidence>
<feature type="domain" description="Cas12f1-like TNB" evidence="3">
    <location>
        <begin position="461"/>
        <end position="522"/>
    </location>
</feature>
<evidence type="ECO:0000313" key="5">
    <source>
        <dbReference type="Proteomes" id="UP000183561"/>
    </source>
</evidence>